<evidence type="ECO:0008006" key="8">
    <source>
        <dbReference type="Google" id="ProtNLM"/>
    </source>
</evidence>
<evidence type="ECO:0000256" key="1">
    <source>
        <dbReference type="ARBA" id="ARBA00001947"/>
    </source>
</evidence>
<feature type="compositionally biased region" description="Low complexity" evidence="5">
    <location>
        <begin position="272"/>
        <end position="293"/>
    </location>
</feature>
<evidence type="ECO:0000313" key="7">
    <source>
        <dbReference type="Proteomes" id="UP000001382"/>
    </source>
</evidence>
<dbReference type="STRING" id="526225.Gobs_2519"/>
<dbReference type="GO" id="GO:0043720">
    <property type="term" value="F:3-keto-5-aminohexanoate cleavage activity"/>
    <property type="evidence" value="ECO:0007669"/>
    <property type="project" value="InterPro"/>
</dbReference>
<dbReference type="Pfam" id="PF05853">
    <property type="entry name" value="BKACE"/>
    <property type="match status" value="1"/>
</dbReference>
<dbReference type="eggNOG" id="COG3246">
    <property type="taxonomic scope" value="Bacteria"/>
</dbReference>
<dbReference type="InterPro" id="IPR008567">
    <property type="entry name" value="BKACE"/>
</dbReference>
<protein>
    <recommendedName>
        <fullName evidence="8">3-keto-5-aminohexanoate cleavage enzyme</fullName>
    </recommendedName>
</protein>
<dbReference type="HOGENOM" id="CLU_808354_0_0_11"/>
<dbReference type="InterPro" id="IPR013785">
    <property type="entry name" value="Aldolase_TIM"/>
</dbReference>
<sequence length="343" mass="36590">MAEGVWLEAALNGPWTRQRQPGIPVTRAEIVEQAVACADAGAAIVHLHAYDEGSGRPSEAYDLYAPAFEAIRSRRDVICYPTVPMGARPSQGPAEARARYGVVERLGRAGLIEWSVVDPGSVTLATSAELRDGEDGFLYANSASDVRTGLELCGQHGLVPSYAIYEPGFLRTGAALRAAVPGSPSPVYRFMFSTAFTFGLPPTEWALDSYLRLLDACDPGAPWMVAGLGVELDGLWDVAMARAATCGSGSRMHPPAAPGRTRRWSPRPPAPSSRRAGSSPPPRRSAGPRSAAIRCRRRRPGGEPGGPHGVPRPEASQRLGSAVSPATSASPDWCVWWTPGREW</sequence>
<organism evidence="6 7">
    <name type="scientific">Geodermatophilus obscurus (strain ATCC 25078 / DSM 43160 / JCM 3152 / CCUG 61914 / KCC A-0152 / KCTC 9177 / NBRC 13315 / NRRL B-3577 / G-20)</name>
    <dbReference type="NCBI Taxonomy" id="526225"/>
    <lineage>
        <taxon>Bacteria</taxon>
        <taxon>Bacillati</taxon>
        <taxon>Actinomycetota</taxon>
        <taxon>Actinomycetes</taxon>
        <taxon>Geodermatophilales</taxon>
        <taxon>Geodermatophilaceae</taxon>
        <taxon>Geodermatophilus</taxon>
    </lineage>
</organism>
<dbReference type="EMBL" id="CP001867">
    <property type="protein sequence ID" value="ADB75189.1"/>
    <property type="molecule type" value="Genomic_DNA"/>
</dbReference>
<name>D2S5A9_GEOOG</name>
<dbReference type="PANTHER" id="PTHR37418">
    <property type="entry name" value="3-KETO-5-AMINOHEXANOATE CLEAVAGE ENZYME-RELATED"/>
    <property type="match status" value="1"/>
</dbReference>
<keyword evidence="7" id="KW-1185">Reference proteome</keyword>
<comment type="cofactor">
    <cofactor evidence="1">
        <name>Zn(2+)</name>
        <dbReference type="ChEBI" id="CHEBI:29105"/>
    </cofactor>
</comment>
<reference evidence="6 7" key="1">
    <citation type="journal article" date="2010" name="Stand. Genomic Sci.">
        <title>Complete genome sequence of Geodermatophilus obscurus type strain (G-20).</title>
        <authorList>
            <person name="Ivanova N."/>
            <person name="Sikorski J."/>
            <person name="Jando M."/>
            <person name="Munk C."/>
            <person name="Lapidus A."/>
            <person name="Glavina Del Rio T."/>
            <person name="Copeland A."/>
            <person name="Tice H."/>
            <person name="Cheng J.-F."/>
            <person name="Lucas S."/>
            <person name="Chen F."/>
            <person name="Nolan M."/>
            <person name="Bruce D."/>
            <person name="Goodwin L."/>
            <person name="Pitluck S."/>
            <person name="Mavromatis K."/>
            <person name="Mikhailova N."/>
            <person name="Pati A."/>
            <person name="Chen A."/>
            <person name="Palaniappan K."/>
            <person name="Land M."/>
            <person name="Hauser L."/>
            <person name="Chang Y.-J."/>
            <person name="Jeffries C.D."/>
            <person name="Meincke L."/>
            <person name="Brettin T."/>
            <person name="Detter J.C."/>
            <person name="Detter J.C."/>
            <person name="Rohde M."/>
            <person name="Goeker M."/>
            <person name="Bristow J."/>
            <person name="Eisen J.A."/>
            <person name="Markowitz V."/>
            <person name="Hugenholtz P."/>
            <person name="Kyrpides N.C."/>
            <person name="Klenk H.-P."/>
        </authorList>
    </citation>
    <scope>NUCLEOTIDE SEQUENCE [LARGE SCALE GENOMIC DNA]</scope>
    <source>
        <strain evidence="7">ATCC 25078 / DSM 43160 / JCM 3152 / KCC A-0152 / KCTC 9177 / NBRC 13315 / NRRL B-3577 / G-20</strain>
    </source>
</reference>
<dbReference type="GO" id="GO:0046872">
    <property type="term" value="F:metal ion binding"/>
    <property type="evidence" value="ECO:0007669"/>
    <property type="project" value="UniProtKB-KW"/>
</dbReference>
<dbReference type="PANTHER" id="PTHR37418:SF2">
    <property type="entry name" value="3-KETO-5-AMINOHEXANOATE CLEAVAGE ENZYME"/>
    <property type="match status" value="1"/>
</dbReference>
<keyword evidence="2" id="KW-0808">Transferase</keyword>
<keyword evidence="4" id="KW-0862">Zinc</keyword>
<evidence type="ECO:0000256" key="5">
    <source>
        <dbReference type="SAM" id="MobiDB-lite"/>
    </source>
</evidence>
<evidence type="ECO:0000256" key="4">
    <source>
        <dbReference type="ARBA" id="ARBA00022833"/>
    </source>
</evidence>
<evidence type="ECO:0000256" key="2">
    <source>
        <dbReference type="ARBA" id="ARBA00022679"/>
    </source>
</evidence>
<dbReference type="AlphaFoldDB" id="D2S5A9"/>
<dbReference type="RefSeq" id="WP_012948624.1">
    <property type="nucleotide sequence ID" value="NC_013757.1"/>
</dbReference>
<dbReference type="KEGG" id="gob:Gobs_2519"/>
<dbReference type="Proteomes" id="UP000001382">
    <property type="component" value="Chromosome"/>
</dbReference>
<evidence type="ECO:0000313" key="6">
    <source>
        <dbReference type="EMBL" id="ADB75189.1"/>
    </source>
</evidence>
<accession>D2S5A9</accession>
<feature type="region of interest" description="Disordered" evidence="5">
    <location>
        <begin position="246"/>
        <end position="331"/>
    </location>
</feature>
<keyword evidence="3" id="KW-0479">Metal-binding</keyword>
<proteinExistence type="predicted"/>
<gene>
    <name evidence="6" type="ordered locus">Gobs_2519</name>
</gene>
<reference evidence="7" key="2">
    <citation type="submission" date="2010-01" db="EMBL/GenBank/DDBJ databases">
        <title>The complete genome of Geodermatophilus obscurus DSM 43160.</title>
        <authorList>
            <consortium name="US DOE Joint Genome Institute (JGI-PGF)"/>
            <person name="Lucas S."/>
            <person name="Copeland A."/>
            <person name="Lapidus A."/>
            <person name="Glavina del Rio T."/>
            <person name="Dalin E."/>
            <person name="Tice H."/>
            <person name="Bruce D."/>
            <person name="Goodwin L."/>
            <person name="Pitluck S."/>
            <person name="Kyrpides N."/>
            <person name="Mavromatis K."/>
            <person name="Ivanova N."/>
            <person name="Munk A.C."/>
            <person name="Brettin T."/>
            <person name="Detter J.C."/>
            <person name="Han C."/>
            <person name="Larimer F."/>
            <person name="Land M."/>
            <person name="Hauser L."/>
            <person name="Markowitz V."/>
            <person name="Cheng J.-F."/>
            <person name="Hugenholtz P."/>
            <person name="Woyke T."/>
            <person name="Wu D."/>
            <person name="Jando M."/>
            <person name="Schneider S."/>
            <person name="Klenk H.-P."/>
            <person name="Eisen J.A."/>
        </authorList>
    </citation>
    <scope>NUCLEOTIDE SEQUENCE [LARGE SCALE GENOMIC DNA]</scope>
    <source>
        <strain evidence="7">ATCC 25078 / DSM 43160 / JCM 3152 / KCC A-0152 / KCTC 9177 / NBRC 13315 / NRRL B-3577 / G-20</strain>
    </source>
</reference>
<dbReference type="Gene3D" id="3.20.20.70">
    <property type="entry name" value="Aldolase class I"/>
    <property type="match status" value="1"/>
</dbReference>
<evidence type="ECO:0000256" key="3">
    <source>
        <dbReference type="ARBA" id="ARBA00022723"/>
    </source>
</evidence>